<organism evidence="8 9">
    <name type="scientific">Drosophila suzukii</name>
    <name type="common">Spotted-wing drosophila fruit fly</name>
    <dbReference type="NCBI Taxonomy" id="28584"/>
    <lineage>
        <taxon>Eukaryota</taxon>
        <taxon>Metazoa</taxon>
        <taxon>Ecdysozoa</taxon>
        <taxon>Arthropoda</taxon>
        <taxon>Hexapoda</taxon>
        <taxon>Insecta</taxon>
        <taxon>Pterygota</taxon>
        <taxon>Neoptera</taxon>
        <taxon>Endopterygota</taxon>
        <taxon>Diptera</taxon>
        <taxon>Brachycera</taxon>
        <taxon>Muscomorpha</taxon>
        <taxon>Ephydroidea</taxon>
        <taxon>Drosophilidae</taxon>
        <taxon>Drosophila</taxon>
        <taxon>Sophophora</taxon>
    </lineage>
</organism>
<dbReference type="GO" id="GO:0051225">
    <property type="term" value="P:spindle assembly"/>
    <property type="evidence" value="ECO:0007669"/>
    <property type="project" value="TreeGrafter"/>
</dbReference>
<dbReference type="GO" id="GO:0043015">
    <property type="term" value="F:gamma-tubulin binding"/>
    <property type="evidence" value="ECO:0007669"/>
    <property type="project" value="InterPro"/>
</dbReference>
<dbReference type="InterPro" id="IPR007259">
    <property type="entry name" value="GCP"/>
</dbReference>
<dbReference type="PANTHER" id="PTHR19302:SF14">
    <property type="entry name" value="GAMMA-TUBULIN COMPLEX COMPONENT 3"/>
    <property type="match status" value="1"/>
</dbReference>
<dbReference type="GO" id="GO:0000922">
    <property type="term" value="C:spindle pole"/>
    <property type="evidence" value="ECO:0007669"/>
    <property type="project" value="InterPro"/>
</dbReference>
<evidence type="ECO:0000256" key="5">
    <source>
        <dbReference type="ARBA" id="ARBA00023212"/>
    </source>
</evidence>
<evidence type="ECO:0000256" key="1">
    <source>
        <dbReference type="ARBA" id="ARBA00004245"/>
    </source>
</evidence>
<dbReference type="GO" id="GO:0000930">
    <property type="term" value="C:gamma-tubulin complex"/>
    <property type="evidence" value="ECO:0007669"/>
    <property type="project" value="TreeGrafter"/>
</dbReference>
<evidence type="ECO:0000259" key="6">
    <source>
        <dbReference type="Pfam" id="PF04130"/>
    </source>
</evidence>
<reference evidence="9" key="1">
    <citation type="submission" date="2025-08" db="UniProtKB">
        <authorList>
            <consortium name="RefSeq"/>
        </authorList>
    </citation>
    <scope>IDENTIFICATION</scope>
</reference>
<dbReference type="GO" id="GO:0005874">
    <property type="term" value="C:microtubule"/>
    <property type="evidence" value="ECO:0007669"/>
    <property type="project" value="UniProtKB-KW"/>
</dbReference>
<dbReference type="InterPro" id="IPR040457">
    <property type="entry name" value="GCP_C"/>
</dbReference>
<comment type="similarity">
    <text evidence="2">Belongs to the TUBGCP family.</text>
</comment>
<name>A0AB39ZKR0_DROSZ</name>
<dbReference type="GO" id="GO:0007020">
    <property type="term" value="P:microtubule nucleation"/>
    <property type="evidence" value="ECO:0007669"/>
    <property type="project" value="InterPro"/>
</dbReference>
<dbReference type="AlphaFoldDB" id="A0AB39ZKR0"/>
<dbReference type="GO" id="GO:0051011">
    <property type="term" value="F:microtubule minus-end binding"/>
    <property type="evidence" value="ECO:0007669"/>
    <property type="project" value="TreeGrafter"/>
</dbReference>
<comment type="subcellular location">
    <subcellularLocation>
        <location evidence="1">Cytoplasm</location>
        <location evidence="1">Cytoskeleton</location>
    </subcellularLocation>
</comment>
<proteinExistence type="inferred from homology"/>
<keyword evidence="3" id="KW-0963">Cytoplasm</keyword>
<protein>
    <submittedName>
        <fullName evidence="9">Gamma-tubulin complex component 3-like</fullName>
    </submittedName>
</protein>
<evidence type="ECO:0000256" key="4">
    <source>
        <dbReference type="ARBA" id="ARBA00022701"/>
    </source>
</evidence>
<accession>A0AB39ZKR0</accession>
<dbReference type="RefSeq" id="XP_016937850.4">
    <property type="nucleotide sequence ID" value="XM_017082361.4"/>
</dbReference>
<dbReference type="Gene3D" id="1.20.120.1900">
    <property type="entry name" value="Gamma-tubulin complex, C-terminal domain"/>
    <property type="match status" value="1"/>
</dbReference>
<dbReference type="PANTHER" id="PTHR19302">
    <property type="entry name" value="GAMMA TUBULIN COMPLEX PROTEIN"/>
    <property type="match status" value="1"/>
</dbReference>
<dbReference type="InterPro" id="IPR042241">
    <property type="entry name" value="GCP_C_sf"/>
</dbReference>
<feature type="domain" description="Gamma tubulin complex component C-terminal" evidence="6">
    <location>
        <begin position="514"/>
        <end position="845"/>
    </location>
</feature>
<evidence type="ECO:0000259" key="7">
    <source>
        <dbReference type="Pfam" id="PF17681"/>
    </source>
</evidence>
<keyword evidence="5" id="KW-0206">Cytoskeleton</keyword>
<dbReference type="Proteomes" id="UP001652628">
    <property type="component" value="Chromosome 3"/>
</dbReference>
<evidence type="ECO:0000256" key="2">
    <source>
        <dbReference type="ARBA" id="ARBA00010337"/>
    </source>
</evidence>
<evidence type="ECO:0000313" key="9">
    <source>
        <dbReference type="RefSeq" id="XP_016937850.4"/>
    </source>
</evidence>
<dbReference type="InterPro" id="IPR041470">
    <property type="entry name" value="GCP_N"/>
</dbReference>
<sequence length="888" mass="100364">MSQDNLEAAVAGMTSRLSDILSDLCICIEGKQTPKVQEETLARATKSVTSGTFGHPISLTEHECVQKTMKILRARGQVDSKDTAEHFYELYKKLLQMKLDPYGRHSLMSNLLSMADKQTANGGEACLSARSDNLSLALGSLTASSTTLNLGAGTLNGNGLSEEGAVGYSYDPKQSGFGLGKQTLPNYMDNLVELEVGDEIVVNAIYSFTGIQGKYLKKDVVTGYFKLDPLNMEALTTGQAGMLLRLSIMGYYHDRVAMFADVSTGFNALGCMGQALISKLKEELGDFHGQVSMLHDEMNRYRKAQMNGKADCGGEPGGAEELTLFKLLAWHVKPLRRLMWLANIANKCKMQKGGELASTLYSLLDNGDSKVNKLVEDILTAVCGPMVRMISKWMLEGGINDIHNEFFVESLQEVGADRLWHDKFRLRRPMLPKFVTMDLAKKILKTGKCINFLREICEVEGLIKGRDELKAIMDNNVAHFFSYVPDTKWHAAVETCYQQTSKHVLDIMVGHHKLLDHLQAMRRYMLLGQGDFVSILIENMKDELERNGADIYAHDLSSMLDAALRCTNAQYEDPDILNHLDIIVQRPFAGDIGWDIISLKYVVHGPLATMLEPTMPTYKLLFKPLWRMKHMEFVLSMKIWKEQMGNAKSLRPMNAEIGKASHRLNLFTSEIMHFIHQMQYYVLFEVIECNWVELQKKIQQAKTLDDILDAHENFLETIKVGCFVGDETDVEHSLETVYENIMCLETWQSNFYKVCFQELNARKELVKEVEKSETQGVYGLTNEMMLQRDQEAKIFAQKVEAAFHGLEVIASAYEKAVSSFLMTLNSSRNPNLQLFGTRLDFNEYYKKRDTNLSKPLTFEHMRMSNVFSLNHRSSTGSRFVIHASTTKE</sequence>
<keyword evidence="8" id="KW-1185">Reference proteome</keyword>
<dbReference type="GO" id="GO:0000278">
    <property type="term" value="P:mitotic cell cycle"/>
    <property type="evidence" value="ECO:0007669"/>
    <property type="project" value="TreeGrafter"/>
</dbReference>
<dbReference type="Pfam" id="PF04130">
    <property type="entry name" value="GCP_C_terminal"/>
    <property type="match status" value="1"/>
</dbReference>
<evidence type="ECO:0000256" key="3">
    <source>
        <dbReference type="ARBA" id="ARBA00022490"/>
    </source>
</evidence>
<dbReference type="GO" id="GO:0031122">
    <property type="term" value="P:cytoplasmic microtubule organization"/>
    <property type="evidence" value="ECO:0007669"/>
    <property type="project" value="TreeGrafter"/>
</dbReference>
<dbReference type="Pfam" id="PF17681">
    <property type="entry name" value="GCP_N_terminal"/>
    <property type="match status" value="1"/>
</dbReference>
<dbReference type="GO" id="GO:0051321">
    <property type="term" value="P:meiotic cell cycle"/>
    <property type="evidence" value="ECO:0007669"/>
    <property type="project" value="TreeGrafter"/>
</dbReference>
<dbReference type="GeneID" id="108015801"/>
<evidence type="ECO:0000313" key="8">
    <source>
        <dbReference type="Proteomes" id="UP001652628"/>
    </source>
</evidence>
<feature type="domain" description="Gamma tubulin complex component protein N-terminal" evidence="7">
    <location>
        <begin position="204"/>
        <end position="509"/>
    </location>
</feature>
<keyword evidence="4" id="KW-0493">Microtubule</keyword>
<gene>
    <name evidence="9" type="primary">LOC108015801</name>
</gene>